<protein>
    <submittedName>
        <fullName evidence="1">Plasmid stabilization system</fullName>
    </submittedName>
</protein>
<dbReference type="eggNOG" id="arCOG01663">
    <property type="taxonomic scope" value="Archaea"/>
</dbReference>
<dbReference type="InterPro" id="IPR035093">
    <property type="entry name" value="RelE/ParE_toxin_dom_sf"/>
</dbReference>
<organism evidence="1 2">
    <name type="scientific">Methanospirillum hungatei JF-1 (strain ATCC 27890 / DSM 864 / NBRC 100397 / JF-1)</name>
    <dbReference type="NCBI Taxonomy" id="323259"/>
    <lineage>
        <taxon>Archaea</taxon>
        <taxon>Methanobacteriati</taxon>
        <taxon>Methanobacteriota</taxon>
        <taxon>Stenosarchaea group</taxon>
        <taxon>Methanomicrobia</taxon>
        <taxon>Methanomicrobiales</taxon>
        <taxon>Methanospirillaceae</taxon>
        <taxon>Methanospirillum</taxon>
    </lineage>
</organism>
<dbReference type="Pfam" id="PF15781">
    <property type="entry name" value="ParE-like_toxin"/>
    <property type="match status" value="1"/>
</dbReference>
<dbReference type="InterPro" id="IPR031552">
    <property type="entry name" value="ParE-like_toxin"/>
</dbReference>
<accession>Q2FLV2</accession>
<proteinExistence type="predicted"/>
<dbReference type="PANTHER" id="PTHR35601:SF1">
    <property type="entry name" value="TOXIN RELE"/>
    <property type="match status" value="1"/>
</dbReference>
<dbReference type="InParanoid" id="Q2FLV2"/>
<dbReference type="SUPFAM" id="SSF143011">
    <property type="entry name" value="RelE-like"/>
    <property type="match status" value="1"/>
</dbReference>
<dbReference type="HOGENOM" id="CLU_157820_1_0_2"/>
<reference evidence="2" key="1">
    <citation type="journal article" date="2016" name="Stand. Genomic Sci.">
        <title>Complete genome sequence of Methanospirillum hungatei type strain JF1.</title>
        <authorList>
            <person name="Gunsalus R.P."/>
            <person name="Cook L.E."/>
            <person name="Crable B."/>
            <person name="Rohlin L."/>
            <person name="McDonald E."/>
            <person name="Mouttaki H."/>
            <person name="Sieber J.R."/>
            <person name="Poweleit N."/>
            <person name="Zhou H."/>
            <person name="Lapidus A.L."/>
            <person name="Daligault H.E."/>
            <person name="Land M."/>
            <person name="Gilna P."/>
            <person name="Ivanova N."/>
            <person name="Kyrpides N."/>
            <person name="Culley D.E."/>
            <person name="McInerney M.J."/>
        </authorList>
    </citation>
    <scope>NUCLEOTIDE SEQUENCE [LARGE SCALE GENOMIC DNA]</scope>
    <source>
        <strain evidence="2">ATCC 27890 / DSM 864 / NBRC 100397 / JF-1</strain>
    </source>
</reference>
<dbReference type="Gene3D" id="3.30.2310.20">
    <property type="entry name" value="RelE-like"/>
    <property type="match status" value="1"/>
</dbReference>
<dbReference type="Proteomes" id="UP000001941">
    <property type="component" value="Chromosome"/>
</dbReference>
<dbReference type="AlphaFoldDB" id="Q2FLV2"/>
<dbReference type="EnsemblBacteria" id="ABD40141">
    <property type="protein sequence ID" value="ABD40141"/>
    <property type="gene ID" value="Mhun_0373"/>
</dbReference>
<evidence type="ECO:0000313" key="2">
    <source>
        <dbReference type="Proteomes" id="UP000001941"/>
    </source>
</evidence>
<dbReference type="KEGG" id="mhu:Mhun_0373"/>
<name>Q2FLV2_METHJ</name>
<dbReference type="EMBL" id="CP000254">
    <property type="protein sequence ID" value="ABD40141.1"/>
    <property type="molecule type" value="Genomic_DNA"/>
</dbReference>
<keyword evidence="2" id="KW-1185">Reference proteome</keyword>
<sequence>MEPYGISMAPSALKNYKKFPEKLREKIKSEALHIARNPYIYEELSEPLKGIRSYHFTFNSTQYRIAYQINESSREIEILLVKTRENFYDKLFRTFR</sequence>
<gene>
    <name evidence="1" type="ordered locus">Mhun_0373</name>
</gene>
<dbReference type="PANTHER" id="PTHR35601">
    <property type="entry name" value="TOXIN RELE"/>
    <property type="match status" value="1"/>
</dbReference>
<evidence type="ECO:0000313" key="1">
    <source>
        <dbReference type="EMBL" id="ABD40141.1"/>
    </source>
</evidence>